<dbReference type="GO" id="GO:0009638">
    <property type="term" value="P:phototropism"/>
    <property type="evidence" value="ECO:0007669"/>
    <property type="project" value="InterPro"/>
</dbReference>
<name>A0A7I8KX53_SPIIN</name>
<feature type="compositionally biased region" description="Low complexity" evidence="1">
    <location>
        <begin position="29"/>
        <end position="39"/>
    </location>
</feature>
<proteinExistence type="predicted"/>
<evidence type="ECO:0000313" key="2">
    <source>
        <dbReference type="EMBL" id="CAA7401896.1"/>
    </source>
</evidence>
<dbReference type="Proteomes" id="UP000663760">
    <property type="component" value="Chromosome 9"/>
</dbReference>
<evidence type="ECO:0000256" key="1">
    <source>
        <dbReference type="SAM" id="MobiDB-lite"/>
    </source>
</evidence>
<dbReference type="EMBL" id="LR746272">
    <property type="protein sequence ID" value="CAA7401896.1"/>
    <property type="molecule type" value="Genomic_DNA"/>
</dbReference>
<dbReference type="PANTHER" id="PTHR33781:SF4">
    <property type="entry name" value="PROTEIN PHYTOCHROME KINASE SUBSTRATE 1"/>
    <property type="match status" value="1"/>
</dbReference>
<evidence type="ECO:0000313" key="3">
    <source>
        <dbReference type="Proteomes" id="UP000663760"/>
    </source>
</evidence>
<dbReference type="PANTHER" id="PTHR33781">
    <property type="entry name" value="PROTEIN PHYTOCHROME KINASE SUBSTRATE 1-RELATED"/>
    <property type="match status" value="1"/>
</dbReference>
<keyword evidence="3" id="KW-1185">Reference proteome</keyword>
<reference evidence="2" key="1">
    <citation type="submission" date="2020-02" db="EMBL/GenBank/DDBJ databases">
        <authorList>
            <person name="Scholz U."/>
            <person name="Mascher M."/>
            <person name="Fiebig A."/>
        </authorList>
    </citation>
    <scope>NUCLEOTIDE SEQUENCE</scope>
</reference>
<dbReference type="OrthoDB" id="760005at2759"/>
<dbReference type="InterPro" id="IPR039615">
    <property type="entry name" value="PKS"/>
</dbReference>
<gene>
    <name evidence="2" type="ORF">SI8410_09012574</name>
</gene>
<protein>
    <submittedName>
        <fullName evidence="2">Uncharacterized protein</fullName>
    </submittedName>
</protein>
<dbReference type="AlphaFoldDB" id="A0A7I8KX53"/>
<accession>A0A7I8KX53</accession>
<organism evidence="2 3">
    <name type="scientific">Spirodela intermedia</name>
    <name type="common">Intermediate duckweed</name>
    <dbReference type="NCBI Taxonomy" id="51605"/>
    <lineage>
        <taxon>Eukaryota</taxon>
        <taxon>Viridiplantae</taxon>
        <taxon>Streptophyta</taxon>
        <taxon>Embryophyta</taxon>
        <taxon>Tracheophyta</taxon>
        <taxon>Spermatophyta</taxon>
        <taxon>Magnoliopsida</taxon>
        <taxon>Liliopsida</taxon>
        <taxon>Araceae</taxon>
        <taxon>Lemnoideae</taxon>
        <taxon>Spirodela</taxon>
    </lineage>
</organism>
<sequence length="295" mass="32337">MDRGEVSVNPWKVSENEVISARWNTRSTPPSSFSESRGPSSKRNKLLRAFRLSCYGKSSVVVNQVAEESDDASLETTPVGPTLVEFWRNEETGWWNTDKDGGALRHKDTGNFALPQTPMNRGAGVNLKTTKAMHGSLFTKRFGLTRLAKAEHEVDVCSESSSDLFELDNISTITLAYGVAGGAPREASIDRSVVTAKAAEFSSALGGWWRFSESARRRQKHQRDCGMPLLGCRSRKAVDVSTSAHRVLVKTGPGKWQLRNSAVAQTSPADLRQSPAKHLLAGRRISAPVPTLSLW</sequence>
<feature type="region of interest" description="Disordered" evidence="1">
    <location>
        <begin position="21"/>
        <end position="41"/>
    </location>
</feature>